<name>A0A316HAV5_9SPHI</name>
<evidence type="ECO:0000313" key="1">
    <source>
        <dbReference type="EMBL" id="PWK78339.1"/>
    </source>
</evidence>
<dbReference type="EMBL" id="QGHA01000003">
    <property type="protein sequence ID" value="PWK78339.1"/>
    <property type="molecule type" value="Genomic_DNA"/>
</dbReference>
<gene>
    <name evidence="1" type="ORF">LX99_02181</name>
</gene>
<keyword evidence="2" id="KW-1185">Reference proteome</keyword>
<dbReference type="AlphaFoldDB" id="A0A316HAV5"/>
<proteinExistence type="predicted"/>
<evidence type="ECO:0000313" key="2">
    <source>
        <dbReference type="Proteomes" id="UP000245678"/>
    </source>
</evidence>
<sequence length="73" mass="8823">MNFQSSNHVRSGSNTTYFLVEKVTRAYLKIQLFQYMKQNYLLFSIKKLYQLFMIQPLVYSAERDRNELLCVIF</sequence>
<protein>
    <submittedName>
        <fullName evidence="1">Uncharacterized protein</fullName>
    </submittedName>
</protein>
<accession>A0A316HAV5</accession>
<organism evidence="1 2">
    <name type="scientific">Mucilaginibacter oryzae</name>
    <dbReference type="NCBI Taxonomy" id="468058"/>
    <lineage>
        <taxon>Bacteria</taxon>
        <taxon>Pseudomonadati</taxon>
        <taxon>Bacteroidota</taxon>
        <taxon>Sphingobacteriia</taxon>
        <taxon>Sphingobacteriales</taxon>
        <taxon>Sphingobacteriaceae</taxon>
        <taxon>Mucilaginibacter</taxon>
    </lineage>
</organism>
<comment type="caution">
    <text evidence="1">The sequence shown here is derived from an EMBL/GenBank/DDBJ whole genome shotgun (WGS) entry which is preliminary data.</text>
</comment>
<dbReference type="Proteomes" id="UP000245678">
    <property type="component" value="Unassembled WGS sequence"/>
</dbReference>
<reference evidence="1 2" key="1">
    <citation type="submission" date="2018-05" db="EMBL/GenBank/DDBJ databases">
        <title>Genomic Encyclopedia of Archaeal and Bacterial Type Strains, Phase II (KMG-II): from individual species to whole genera.</title>
        <authorList>
            <person name="Goeker M."/>
        </authorList>
    </citation>
    <scope>NUCLEOTIDE SEQUENCE [LARGE SCALE GENOMIC DNA]</scope>
    <source>
        <strain evidence="1 2">DSM 19975</strain>
    </source>
</reference>